<organism evidence="1 2">
    <name type="scientific">Actinomadura napierensis</name>
    <dbReference type="NCBI Taxonomy" id="267854"/>
    <lineage>
        <taxon>Bacteria</taxon>
        <taxon>Bacillati</taxon>
        <taxon>Actinomycetota</taxon>
        <taxon>Actinomycetes</taxon>
        <taxon>Streptosporangiales</taxon>
        <taxon>Thermomonosporaceae</taxon>
        <taxon>Actinomadura</taxon>
    </lineage>
</organism>
<protein>
    <recommendedName>
        <fullName evidence="3">DUF4254 domain-containing protein</fullName>
    </recommendedName>
</protein>
<evidence type="ECO:0000313" key="1">
    <source>
        <dbReference type="EMBL" id="GAA2128858.1"/>
    </source>
</evidence>
<gene>
    <name evidence="1" type="ORF">GCM10009727_19830</name>
</gene>
<dbReference type="RefSeq" id="WP_344263897.1">
    <property type="nucleotide sequence ID" value="NZ_BAAAMR010000012.1"/>
</dbReference>
<keyword evidence="2" id="KW-1185">Reference proteome</keyword>
<accession>A0ABP5KEC0</accession>
<dbReference type="Proteomes" id="UP001501020">
    <property type="component" value="Unassembled WGS sequence"/>
</dbReference>
<sequence length="159" mass="17384">MACLTAADPGGPDTPAEFPDAVYQAAINAWTVAKAHIVDAWMHNTDPANLQRPVPKVMRDAAELVHQHGAHLGEQQDELVERLQAPYSPRILRTVRATMNQLGSPHDRVDQVADLADRLGLVRQHAPHPLPPITSDDVHLVCWVAITPRLGPLDAQSET</sequence>
<proteinExistence type="predicted"/>
<evidence type="ECO:0000313" key="2">
    <source>
        <dbReference type="Proteomes" id="UP001501020"/>
    </source>
</evidence>
<evidence type="ECO:0008006" key="3">
    <source>
        <dbReference type="Google" id="ProtNLM"/>
    </source>
</evidence>
<dbReference type="EMBL" id="BAAAMR010000012">
    <property type="protein sequence ID" value="GAA2128858.1"/>
    <property type="molecule type" value="Genomic_DNA"/>
</dbReference>
<reference evidence="2" key="1">
    <citation type="journal article" date="2019" name="Int. J. Syst. Evol. Microbiol.">
        <title>The Global Catalogue of Microorganisms (GCM) 10K type strain sequencing project: providing services to taxonomists for standard genome sequencing and annotation.</title>
        <authorList>
            <consortium name="The Broad Institute Genomics Platform"/>
            <consortium name="The Broad Institute Genome Sequencing Center for Infectious Disease"/>
            <person name="Wu L."/>
            <person name="Ma J."/>
        </authorList>
    </citation>
    <scope>NUCLEOTIDE SEQUENCE [LARGE SCALE GENOMIC DNA]</scope>
    <source>
        <strain evidence="2">JCM 13850</strain>
    </source>
</reference>
<name>A0ABP5KEC0_9ACTN</name>
<comment type="caution">
    <text evidence="1">The sequence shown here is derived from an EMBL/GenBank/DDBJ whole genome shotgun (WGS) entry which is preliminary data.</text>
</comment>